<evidence type="ECO:0008006" key="3">
    <source>
        <dbReference type="Google" id="ProtNLM"/>
    </source>
</evidence>
<gene>
    <name evidence="1" type="ORF">CEXT_135021</name>
</gene>
<reference evidence="1 2" key="1">
    <citation type="submission" date="2021-06" db="EMBL/GenBank/DDBJ databases">
        <title>Caerostris extrusa draft genome.</title>
        <authorList>
            <person name="Kono N."/>
            <person name="Arakawa K."/>
        </authorList>
    </citation>
    <scope>NUCLEOTIDE SEQUENCE [LARGE SCALE GENOMIC DNA]</scope>
</reference>
<protein>
    <recommendedName>
        <fullName evidence="3">Ycf15</fullName>
    </recommendedName>
</protein>
<proteinExistence type="predicted"/>
<organism evidence="1 2">
    <name type="scientific">Caerostris extrusa</name>
    <name type="common">Bark spider</name>
    <name type="synonym">Caerostris bankana</name>
    <dbReference type="NCBI Taxonomy" id="172846"/>
    <lineage>
        <taxon>Eukaryota</taxon>
        <taxon>Metazoa</taxon>
        <taxon>Ecdysozoa</taxon>
        <taxon>Arthropoda</taxon>
        <taxon>Chelicerata</taxon>
        <taxon>Arachnida</taxon>
        <taxon>Araneae</taxon>
        <taxon>Araneomorphae</taxon>
        <taxon>Entelegynae</taxon>
        <taxon>Araneoidea</taxon>
        <taxon>Araneidae</taxon>
        <taxon>Caerostris</taxon>
    </lineage>
</organism>
<keyword evidence="2" id="KW-1185">Reference proteome</keyword>
<evidence type="ECO:0000313" key="1">
    <source>
        <dbReference type="EMBL" id="GIY76341.1"/>
    </source>
</evidence>
<evidence type="ECO:0000313" key="2">
    <source>
        <dbReference type="Proteomes" id="UP001054945"/>
    </source>
</evidence>
<comment type="caution">
    <text evidence="1">The sequence shown here is derived from an EMBL/GenBank/DDBJ whole genome shotgun (WGS) entry which is preliminary data.</text>
</comment>
<dbReference type="AlphaFoldDB" id="A0AAV4W0V4"/>
<accession>A0AAV4W0V4</accession>
<dbReference type="Proteomes" id="UP001054945">
    <property type="component" value="Unassembled WGS sequence"/>
</dbReference>
<dbReference type="EMBL" id="BPLR01015475">
    <property type="protein sequence ID" value="GIY76341.1"/>
    <property type="molecule type" value="Genomic_DNA"/>
</dbReference>
<sequence>MKEFAAVPFPPIEEDLSHISSSNSFVPKDTRTKKNIMILFAPPEKRNAHQMGRRKDSLFCKGVLYHLSSYASIAESTSK</sequence>
<name>A0AAV4W0V4_CAEEX</name>